<evidence type="ECO:0000256" key="1">
    <source>
        <dbReference type="ARBA" id="ARBA00038414"/>
    </source>
</evidence>
<protein>
    <submittedName>
        <fullName evidence="2">Racemase</fullName>
    </submittedName>
</protein>
<reference evidence="2 3" key="1">
    <citation type="submission" date="2017-03" db="EMBL/GenBank/DDBJ databases">
        <title>Complete genome sequence of the novel DNRA strain Pseudomonas sp. S-6-2 isolated from Chinese polluted river sediment. Journal of Biotechnology.</title>
        <authorList>
            <person name="Li J."/>
            <person name="Xiang F."/>
            <person name="Wang L."/>
            <person name="Xi L."/>
            <person name="Liu J."/>
        </authorList>
    </citation>
    <scope>NUCLEOTIDE SEQUENCE [LARGE SCALE GENOMIC DNA]</scope>
    <source>
        <strain evidence="2 3">S-6-2</strain>
    </source>
</reference>
<dbReference type="PANTHER" id="PTHR28047:SF5">
    <property type="entry name" value="PROTEIN DCG1"/>
    <property type="match status" value="1"/>
</dbReference>
<dbReference type="EMBL" id="CP020100">
    <property type="protein sequence ID" value="AQZ96242.1"/>
    <property type="molecule type" value="Genomic_DNA"/>
</dbReference>
<dbReference type="GO" id="GO:0047661">
    <property type="term" value="F:amino-acid racemase activity"/>
    <property type="evidence" value="ECO:0007669"/>
    <property type="project" value="InterPro"/>
</dbReference>
<evidence type="ECO:0000313" key="3">
    <source>
        <dbReference type="Proteomes" id="UP000243488"/>
    </source>
</evidence>
<accession>A0A1V0B8J6</accession>
<dbReference type="InterPro" id="IPR053714">
    <property type="entry name" value="Iso_Racemase_Enz_sf"/>
</dbReference>
<dbReference type="InterPro" id="IPR015942">
    <property type="entry name" value="Asp/Glu/hydantoin_racemase"/>
</dbReference>
<comment type="similarity">
    <text evidence="1">Belongs to the HyuE racemase family.</text>
</comment>
<sequence>MSIRIWHQSFTVLSDLGAYDAALRAHFRKVARPDTVIDMHGMQPGTYRSNYPGDDIKYGALQYLHGLQFMANGINAEAQGYDAYAISTLPEPALREIRSLLNIPVVGYGESAMLTACMLGRRFGVLVFIDELAELVSDNAARHGLGGRLAGVRHVGFRFADVLAAFSDPEPLIEQFRSAARALITAGAEVIIPGEAPLNVLLATHGISEVDGVPVLDSLGAWIKQAEAMVDLQRANGTRSCNRNYFSARPDPLRVREIFDFYGLGERLLETTEERTA</sequence>
<organism evidence="2 3">
    <name type="scientific">Halopseudomonas phragmitis</name>
    <dbReference type="NCBI Taxonomy" id="1931241"/>
    <lineage>
        <taxon>Bacteria</taxon>
        <taxon>Pseudomonadati</taxon>
        <taxon>Pseudomonadota</taxon>
        <taxon>Gammaproteobacteria</taxon>
        <taxon>Pseudomonadales</taxon>
        <taxon>Pseudomonadaceae</taxon>
        <taxon>Halopseudomonas</taxon>
    </lineage>
</organism>
<dbReference type="Proteomes" id="UP000243488">
    <property type="component" value="Chromosome"/>
</dbReference>
<gene>
    <name evidence="2" type="ORF">BVH74_16445</name>
</gene>
<keyword evidence="3" id="KW-1185">Reference proteome</keyword>
<dbReference type="AlphaFoldDB" id="A0A1V0B8J6"/>
<dbReference type="KEGG" id="ppha:BVH74_16445"/>
<dbReference type="InterPro" id="IPR052186">
    <property type="entry name" value="Hydantoin_racemase-like"/>
</dbReference>
<evidence type="ECO:0000313" key="2">
    <source>
        <dbReference type="EMBL" id="AQZ96242.1"/>
    </source>
</evidence>
<dbReference type="RefSeq" id="WP_080051150.1">
    <property type="nucleotide sequence ID" value="NZ_CP020100.1"/>
</dbReference>
<dbReference type="Pfam" id="PF01177">
    <property type="entry name" value="Asp_Glu_race"/>
    <property type="match status" value="1"/>
</dbReference>
<dbReference type="PANTHER" id="PTHR28047">
    <property type="entry name" value="PROTEIN DCG1"/>
    <property type="match status" value="1"/>
</dbReference>
<name>A0A1V0B8J6_9GAMM</name>
<dbReference type="STRING" id="1931241.BVH74_16445"/>
<proteinExistence type="inferred from homology"/>
<dbReference type="Gene3D" id="3.40.50.12500">
    <property type="match status" value="1"/>
</dbReference>